<dbReference type="InterPro" id="IPR018490">
    <property type="entry name" value="cNMP-bd_dom_sf"/>
</dbReference>
<dbReference type="RefSeq" id="WP_184160278.1">
    <property type="nucleotide sequence ID" value="NZ_JACHLC010000001.1"/>
</dbReference>
<reference evidence="1 2" key="1">
    <citation type="submission" date="2020-08" db="EMBL/GenBank/DDBJ databases">
        <title>Functional genomics of gut bacteria from endangered species of beetles.</title>
        <authorList>
            <person name="Carlos-Shanley C."/>
        </authorList>
    </citation>
    <scope>NUCLEOTIDE SEQUENCE [LARGE SCALE GENOMIC DNA]</scope>
    <source>
        <strain evidence="1 2">S00136</strain>
    </source>
</reference>
<dbReference type="EMBL" id="JACHLC010000001">
    <property type="protein sequence ID" value="MBB6369695.1"/>
    <property type="molecule type" value="Genomic_DNA"/>
</dbReference>
<comment type="caution">
    <text evidence="1">The sequence shown here is derived from an EMBL/GenBank/DDBJ whole genome shotgun (WGS) entry which is preliminary data.</text>
</comment>
<dbReference type="InterPro" id="IPR014710">
    <property type="entry name" value="RmlC-like_jellyroll"/>
</dbReference>
<dbReference type="AlphaFoldDB" id="A0A841NFP2"/>
<evidence type="ECO:0000313" key="1">
    <source>
        <dbReference type="EMBL" id="MBB6369695.1"/>
    </source>
</evidence>
<organism evidence="1 2">
    <name type="scientific">Chryseobacterium shigense</name>
    <dbReference type="NCBI Taxonomy" id="297244"/>
    <lineage>
        <taxon>Bacteria</taxon>
        <taxon>Pseudomonadati</taxon>
        <taxon>Bacteroidota</taxon>
        <taxon>Flavobacteriia</taxon>
        <taxon>Flavobacteriales</taxon>
        <taxon>Weeksellaceae</taxon>
        <taxon>Chryseobacterium group</taxon>
        <taxon>Chryseobacterium</taxon>
    </lineage>
</organism>
<evidence type="ECO:0000313" key="2">
    <source>
        <dbReference type="Proteomes" id="UP000589738"/>
    </source>
</evidence>
<protein>
    <submittedName>
        <fullName evidence="1">CRP-like cAMP-binding protein</fullName>
    </submittedName>
</protein>
<dbReference type="Proteomes" id="UP000589738">
    <property type="component" value="Unassembled WGS sequence"/>
</dbReference>
<accession>A0A841NFP2</accession>
<proteinExistence type="predicted"/>
<keyword evidence="2" id="KW-1185">Reference proteome</keyword>
<gene>
    <name evidence="1" type="ORF">HNP36_000748</name>
</gene>
<dbReference type="SUPFAM" id="SSF51206">
    <property type="entry name" value="cAMP-binding domain-like"/>
    <property type="match status" value="1"/>
</dbReference>
<dbReference type="Gene3D" id="2.60.120.10">
    <property type="entry name" value="Jelly Rolls"/>
    <property type="match status" value="1"/>
</dbReference>
<name>A0A841NFP2_9FLAO</name>
<sequence>MDKKPCPLTFQCLEPSVIINFPMEHLHTIYSRIPTFEKYGRLIVEGKLKIQQERLESFLLQNAEQRYRDFMKQYPQLHNRITVSQLCSYLGVERQTLTRIRKKISKLN</sequence>